<evidence type="ECO:0000313" key="4">
    <source>
        <dbReference type="Proteomes" id="UP000001070"/>
    </source>
</evidence>
<evidence type="ECO:0000256" key="2">
    <source>
        <dbReference type="SAM" id="SignalP"/>
    </source>
</evidence>
<dbReference type="PhylomeDB" id="B4J1R3"/>
<dbReference type="Proteomes" id="UP000001070">
    <property type="component" value="Unassembled WGS sequence"/>
</dbReference>
<keyword evidence="2" id="KW-0732">Signal</keyword>
<dbReference type="EMBL" id="CH916366">
    <property type="protein sequence ID" value="EDV96983.1"/>
    <property type="molecule type" value="Genomic_DNA"/>
</dbReference>
<proteinExistence type="predicted"/>
<protein>
    <submittedName>
        <fullName evidence="3">GH16580</fullName>
    </submittedName>
</protein>
<reference evidence="3 4" key="1">
    <citation type="journal article" date="2007" name="Nature">
        <title>Evolution of genes and genomes on the Drosophila phylogeny.</title>
        <authorList>
            <consortium name="Drosophila 12 Genomes Consortium"/>
            <person name="Clark A.G."/>
            <person name="Eisen M.B."/>
            <person name="Smith D.R."/>
            <person name="Bergman C.M."/>
            <person name="Oliver B."/>
            <person name="Markow T.A."/>
            <person name="Kaufman T.C."/>
            <person name="Kellis M."/>
            <person name="Gelbart W."/>
            <person name="Iyer V.N."/>
            <person name="Pollard D.A."/>
            <person name="Sackton T.B."/>
            <person name="Larracuente A.M."/>
            <person name="Singh N.D."/>
            <person name="Abad J.P."/>
            <person name="Abt D.N."/>
            <person name="Adryan B."/>
            <person name="Aguade M."/>
            <person name="Akashi H."/>
            <person name="Anderson W.W."/>
            <person name="Aquadro C.F."/>
            <person name="Ardell D.H."/>
            <person name="Arguello R."/>
            <person name="Artieri C.G."/>
            <person name="Barbash D.A."/>
            <person name="Barker D."/>
            <person name="Barsanti P."/>
            <person name="Batterham P."/>
            <person name="Batzoglou S."/>
            <person name="Begun D."/>
            <person name="Bhutkar A."/>
            <person name="Blanco E."/>
            <person name="Bosak S.A."/>
            <person name="Bradley R.K."/>
            <person name="Brand A.D."/>
            <person name="Brent M.R."/>
            <person name="Brooks A.N."/>
            <person name="Brown R.H."/>
            <person name="Butlin R.K."/>
            <person name="Caggese C."/>
            <person name="Calvi B.R."/>
            <person name="Bernardo de Carvalho A."/>
            <person name="Caspi A."/>
            <person name="Castrezana S."/>
            <person name="Celniker S.E."/>
            <person name="Chang J.L."/>
            <person name="Chapple C."/>
            <person name="Chatterji S."/>
            <person name="Chinwalla A."/>
            <person name="Civetta A."/>
            <person name="Clifton S.W."/>
            <person name="Comeron J.M."/>
            <person name="Costello J.C."/>
            <person name="Coyne J.A."/>
            <person name="Daub J."/>
            <person name="David R.G."/>
            <person name="Delcher A.L."/>
            <person name="Delehaunty K."/>
            <person name="Do C.B."/>
            <person name="Ebling H."/>
            <person name="Edwards K."/>
            <person name="Eickbush T."/>
            <person name="Evans J.D."/>
            <person name="Filipski A."/>
            <person name="Findeiss S."/>
            <person name="Freyhult E."/>
            <person name="Fulton L."/>
            <person name="Fulton R."/>
            <person name="Garcia A.C."/>
            <person name="Gardiner A."/>
            <person name="Garfield D.A."/>
            <person name="Garvin B.E."/>
            <person name="Gibson G."/>
            <person name="Gilbert D."/>
            <person name="Gnerre S."/>
            <person name="Godfrey J."/>
            <person name="Good R."/>
            <person name="Gotea V."/>
            <person name="Gravely B."/>
            <person name="Greenberg A.J."/>
            <person name="Griffiths-Jones S."/>
            <person name="Gross S."/>
            <person name="Guigo R."/>
            <person name="Gustafson E.A."/>
            <person name="Haerty W."/>
            <person name="Hahn M.W."/>
            <person name="Halligan D.L."/>
            <person name="Halpern A.L."/>
            <person name="Halter G.M."/>
            <person name="Han M.V."/>
            <person name="Heger A."/>
            <person name="Hillier L."/>
            <person name="Hinrichs A.S."/>
            <person name="Holmes I."/>
            <person name="Hoskins R.A."/>
            <person name="Hubisz M.J."/>
            <person name="Hultmark D."/>
            <person name="Huntley M.A."/>
            <person name="Jaffe D.B."/>
            <person name="Jagadeeshan S."/>
            <person name="Jeck W.R."/>
            <person name="Johnson J."/>
            <person name="Jones C.D."/>
            <person name="Jordan W.C."/>
            <person name="Karpen G.H."/>
            <person name="Kataoka E."/>
            <person name="Keightley P.D."/>
            <person name="Kheradpour P."/>
            <person name="Kirkness E.F."/>
            <person name="Koerich L.B."/>
            <person name="Kristiansen K."/>
            <person name="Kudrna D."/>
            <person name="Kulathinal R.J."/>
            <person name="Kumar S."/>
            <person name="Kwok R."/>
            <person name="Lander E."/>
            <person name="Langley C.H."/>
            <person name="Lapoint R."/>
            <person name="Lazzaro B.P."/>
            <person name="Lee S.J."/>
            <person name="Levesque L."/>
            <person name="Li R."/>
            <person name="Lin C.F."/>
            <person name="Lin M.F."/>
            <person name="Lindblad-Toh K."/>
            <person name="Llopart A."/>
            <person name="Long M."/>
            <person name="Low L."/>
            <person name="Lozovsky E."/>
            <person name="Lu J."/>
            <person name="Luo M."/>
            <person name="Machado C.A."/>
            <person name="Makalowski W."/>
            <person name="Marzo M."/>
            <person name="Matsuda M."/>
            <person name="Matzkin L."/>
            <person name="McAllister B."/>
            <person name="McBride C.S."/>
            <person name="McKernan B."/>
            <person name="McKernan K."/>
            <person name="Mendez-Lago M."/>
            <person name="Minx P."/>
            <person name="Mollenhauer M.U."/>
            <person name="Montooth K."/>
            <person name="Mount S.M."/>
            <person name="Mu X."/>
            <person name="Myers E."/>
            <person name="Negre B."/>
            <person name="Newfeld S."/>
            <person name="Nielsen R."/>
            <person name="Noor M.A."/>
            <person name="O'Grady P."/>
            <person name="Pachter L."/>
            <person name="Papaceit M."/>
            <person name="Parisi M.J."/>
            <person name="Parisi M."/>
            <person name="Parts L."/>
            <person name="Pedersen J.S."/>
            <person name="Pesole G."/>
            <person name="Phillippy A.M."/>
            <person name="Ponting C.P."/>
            <person name="Pop M."/>
            <person name="Porcelli D."/>
            <person name="Powell J.R."/>
            <person name="Prohaska S."/>
            <person name="Pruitt K."/>
            <person name="Puig M."/>
            <person name="Quesneville H."/>
            <person name="Ram K.R."/>
            <person name="Rand D."/>
            <person name="Rasmussen M.D."/>
            <person name="Reed L.K."/>
            <person name="Reenan R."/>
            <person name="Reily A."/>
            <person name="Remington K.A."/>
            <person name="Rieger T.T."/>
            <person name="Ritchie M.G."/>
            <person name="Robin C."/>
            <person name="Rogers Y.H."/>
            <person name="Rohde C."/>
            <person name="Rozas J."/>
            <person name="Rubenfield M.J."/>
            <person name="Ruiz A."/>
            <person name="Russo S."/>
            <person name="Salzberg S.L."/>
            <person name="Sanchez-Gracia A."/>
            <person name="Saranga D.J."/>
            <person name="Sato H."/>
            <person name="Schaeffer S.W."/>
            <person name="Schatz M.C."/>
            <person name="Schlenke T."/>
            <person name="Schwartz R."/>
            <person name="Segarra C."/>
            <person name="Singh R.S."/>
            <person name="Sirot L."/>
            <person name="Sirota M."/>
            <person name="Sisneros N.B."/>
            <person name="Smith C.D."/>
            <person name="Smith T.F."/>
            <person name="Spieth J."/>
            <person name="Stage D.E."/>
            <person name="Stark A."/>
            <person name="Stephan W."/>
            <person name="Strausberg R.L."/>
            <person name="Strempel S."/>
            <person name="Sturgill D."/>
            <person name="Sutton G."/>
            <person name="Sutton G.G."/>
            <person name="Tao W."/>
            <person name="Teichmann S."/>
            <person name="Tobari Y.N."/>
            <person name="Tomimura Y."/>
            <person name="Tsolas J.M."/>
            <person name="Valente V.L."/>
            <person name="Venter E."/>
            <person name="Venter J.C."/>
            <person name="Vicario S."/>
            <person name="Vieira F.G."/>
            <person name="Vilella A.J."/>
            <person name="Villasante A."/>
            <person name="Walenz B."/>
            <person name="Wang J."/>
            <person name="Wasserman M."/>
            <person name="Watts T."/>
            <person name="Wilson D."/>
            <person name="Wilson R.K."/>
            <person name="Wing R.A."/>
            <person name="Wolfner M.F."/>
            <person name="Wong A."/>
            <person name="Wong G.K."/>
            <person name="Wu C.I."/>
            <person name="Wu G."/>
            <person name="Yamamoto D."/>
            <person name="Yang H.P."/>
            <person name="Yang S.P."/>
            <person name="Yorke J.A."/>
            <person name="Yoshida K."/>
            <person name="Zdobnov E."/>
            <person name="Zhang P."/>
            <person name="Zhang Y."/>
            <person name="Zimin A.V."/>
            <person name="Baldwin J."/>
            <person name="Abdouelleil A."/>
            <person name="Abdulkadir J."/>
            <person name="Abebe A."/>
            <person name="Abera B."/>
            <person name="Abreu J."/>
            <person name="Acer S.C."/>
            <person name="Aftuck L."/>
            <person name="Alexander A."/>
            <person name="An P."/>
            <person name="Anderson E."/>
            <person name="Anderson S."/>
            <person name="Arachi H."/>
            <person name="Azer M."/>
            <person name="Bachantsang P."/>
            <person name="Barry A."/>
            <person name="Bayul T."/>
            <person name="Berlin A."/>
            <person name="Bessette D."/>
            <person name="Bloom T."/>
            <person name="Blye J."/>
            <person name="Boguslavskiy L."/>
            <person name="Bonnet C."/>
            <person name="Boukhgalter B."/>
            <person name="Bourzgui I."/>
            <person name="Brown A."/>
            <person name="Cahill P."/>
            <person name="Channer S."/>
            <person name="Cheshatsang Y."/>
            <person name="Chuda L."/>
            <person name="Citroen M."/>
            <person name="Collymore A."/>
            <person name="Cooke P."/>
            <person name="Costello M."/>
            <person name="D'Aco K."/>
            <person name="Daza R."/>
            <person name="De Haan G."/>
            <person name="DeGray S."/>
            <person name="DeMaso C."/>
            <person name="Dhargay N."/>
            <person name="Dooley K."/>
            <person name="Dooley E."/>
            <person name="Doricent M."/>
            <person name="Dorje P."/>
            <person name="Dorjee K."/>
            <person name="Dupes A."/>
            <person name="Elong R."/>
            <person name="Falk J."/>
            <person name="Farina A."/>
            <person name="Faro S."/>
            <person name="Ferguson D."/>
            <person name="Fisher S."/>
            <person name="Foley C.D."/>
            <person name="Franke A."/>
            <person name="Friedrich D."/>
            <person name="Gadbois L."/>
            <person name="Gearin G."/>
            <person name="Gearin C.R."/>
            <person name="Giannoukos G."/>
            <person name="Goode T."/>
            <person name="Graham J."/>
            <person name="Grandbois E."/>
            <person name="Grewal S."/>
            <person name="Gyaltsen K."/>
            <person name="Hafez N."/>
            <person name="Hagos B."/>
            <person name="Hall J."/>
            <person name="Henson C."/>
            <person name="Hollinger A."/>
            <person name="Honan T."/>
            <person name="Huard M.D."/>
            <person name="Hughes L."/>
            <person name="Hurhula B."/>
            <person name="Husby M.E."/>
            <person name="Kamat A."/>
            <person name="Kanga B."/>
            <person name="Kashin S."/>
            <person name="Khazanovich D."/>
            <person name="Kisner P."/>
            <person name="Lance K."/>
            <person name="Lara M."/>
            <person name="Lee W."/>
            <person name="Lennon N."/>
            <person name="Letendre F."/>
            <person name="LeVine R."/>
            <person name="Lipovsky A."/>
            <person name="Liu X."/>
            <person name="Liu J."/>
            <person name="Liu S."/>
            <person name="Lokyitsang T."/>
            <person name="Lokyitsang Y."/>
            <person name="Lubonja R."/>
            <person name="Lui A."/>
            <person name="MacDonald P."/>
            <person name="Magnisalis V."/>
            <person name="Maru K."/>
            <person name="Matthews C."/>
            <person name="McCusker W."/>
            <person name="McDonough S."/>
            <person name="Mehta T."/>
            <person name="Meldrim J."/>
            <person name="Meneus L."/>
            <person name="Mihai O."/>
            <person name="Mihalev A."/>
            <person name="Mihova T."/>
            <person name="Mittelman R."/>
            <person name="Mlenga V."/>
            <person name="Montmayeur A."/>
            <person name="Mulrain L."/>
            <person name="Navidi A."/>
            <person name="Naylor J."/>
            <person name="Negash T."/>
            <person name="Nguyen T."/>
            <person name="Nguyen N."/>
            <person name="Nicol R."/>
            <person name="Norbu C."/>
            <person name="Norbu N."/>
            <person name="Novod N."/>
            <person name="O'Neill B."/>
            <person name="Osman S."/>
            <person name="Markiewicz E."/>
            <person name="Oyono O.L."/>
            <person name="Patti C."/>
            <person name="Phunkhang P."/>
            <person name="Pierre F."/>
            <person name="Priest M."/>
            <person name="Raghuraman S."/>
            <person name="Rege F."/>
            <person name="Reyes R."/>
            <person name="Rise C."/>
            <person name="Rogov P."/>
            <person name="Ross K."/>
            <person name="Ryan E."/>
            <person name="Settipalli S."/>
            <person name="Shea T."/>
            <person name="Sherpa N."/>
            <person name="Shi L."/>
            <person name="Shih D."/>
            <person name="Sparrow T."/>
            <person name="Spaulding J."/>
            <person name="Stalker J."/>
            <person name="Stange-Thomann N."/>
            <person name="Stavropoulos S."/>
            <person name="Stone C."/>
            <person name="Strader C."/>
            <person name="Tesfaye S."/>
            <person name="Thomson T."/>
            <person name="Thoulutsang Y."/>
            <person name="Thoulutsang D."/>
            <person name="Topham K."/>
            <person name="Topping I."/>
            <person name="Tsamla T."/>
            <person name="Vassiliev H."/>
            <person name="Vo A."/>
            <person name="Wangchuk T."/>
            <person name="Wangdi T."/>
            <person name="Weiand M."/>
            <person name="Wilkinson J."/>
            <person name="Wilson A."/>
            <person name="Yadav S."/>
            <person name="Young G."/>
            <person name="Yu Q."/>
            <person name="Zembek L."/>
            <person name="Zhong D."/>
            <person name="Zimmer A."/>
            <person name="Zwirko Z."/>
            <person name="Jaffe D.B."/>
            <person name="Alvarez P."/>
            <person name="Brockman W."/>
            <person name="Butler J."/>
            <person name="Chin C."/>
            <person name="Gnerre S."/>
            <person name="Grabherr M."/>
            <person name="Kleber M."/>
            <person name="Mauceli E."/>
            <person name="MacCallum I."/>
        </authorList>
    </citation>
    <scope>NUCLEOTIDE SEQUENCE [LARGE SCALE GENOMIC DNA]</scope>
    <source>
        <strain evidence="4">Tucson 15287-2541.00</strain>
    </source>
</reference>
<sequence>MRISFVTLFAFLALAAADVSHLTSSYLPPPRPEQLEHMSIERHQLRELPEQVFYMHDNGQMADMDMSPSGQLTPPAMPQAEQMLAMRYLPPAEAVQQAMPDTRYLPPAQPAAMPTTRYLPPAQVIQRAQPMPEMEPMPEMMVMPAMEPDTQPQDAPDMRYLPPAQQQAEQPQFIYQQYQQQQQQQLPVQEQQMPYILDVQQPMAPSDAETPTFEAEPAHELRNDGYHYKQAVQEQRLRH</sequence>
<feature type="chain" id="PRO_5002808166" evidence="2">
    <location>
        <begin position="18"/>
        <end position="239"/>
    </location>
</feature>
<accession>B4J1R3</accession>
<feature type="compositionally biased region" description="Basic and acidic residues" evidence="1">
    <location>
        <begin position="216"/>
        <end position="227"/>
    </location>
</feature>
<dbReference type="OMA" id="YILDVQQ"/>
<dbReference type="AlphaFoldDB" id="B4J1R3"/>
<organism evidence="4">
    <name type="scientific">Drosophila grimshawi</name>
    <name type="common">Hawaiian fruit fly</name>
    <name type="synonym">Idiomyia grimshawi</name>
    <dbReference type="NCBI Taxonomy" id="7222"/>
    <lineage>
        <taxon>Eukaryota</taxon>
        <taxon>Metazoa</taxon>
        <taxon>Ecdysozoa</taxon>
        <taxon>Arthropoda</taxon>
        <taxon>Hexapoda</taxon>
        <taxon>Insecta</taxon>
        <taxon>Pterygota</taxon>
        <taxon>Neoptera</taxon>
        <taxon>Endopterygota</taxon>
        <taxon>Diptera</taxon>
        <taxon>Brachycera</taxon>
        <taxon>Muscomorpha</taxon>
        <taxon>Ephydroidea</taxon>
        <taxon>Drosophilidae</taxon>
        <taxon>Drosophila</taxon>
        <taxon>Hawaiian Drosophila</taxon>
    </lineage>
</organism>
<keyword evidence="4" id="KW-1185">Reference proteome</keyword>
<dbReference type="KEGG" id="dgr:6557668"/>
<feature type="region of interest" description="Disordered" evidence="1">
    <location>
        <begin position="202"/>
        <end position="239"/>
    </location>
</feature>
<evidence type="ECO:0000256" key="1">
    <source>
        <dbReference type="SAM" id="MobiDB-lite"/>
    </source>
</evidence>
<dbReference type="InParanoid" id="B4J1R3"/>
<gene>
    <name evidence="3" type="primary">Dgri\GH16580</name>
    <name evidence="3" type="ORF">Dgri_GH16580</name>
</gene>
<dbReference type="HOGENOM" id="CLU_1148275_0_0_1"/>
<dbReference type="OrthoDB" id="7871034at2759"/>
<feature type="signal peptide" evidence="2">
    <location>
        <begin position="1"/>
        <end position="17"/>
    </location>
</feature>
<name>B4J1R3_DROGR</name>
<dbReference type="eggNOG" id="ENOG502TC8S">
    <property type="taxonomic scope" value="Eukaryota"/>
</dbReference>
<evidence type="ECO:0000313" key="3">
    <source>
        <dbReference type="EMBL" id="EDV96983.1"/>
    </source>
</evidence>